<keyword evidence="4" id="KW-0645">Protease</keyword>
<feature type="region of interest" description="Disordered" evidence="7">
    <location>
        <begin position="205"/>
        <end position="240"/>
    </location>
</feature>
<dbReference type="InterPro" id="IPR029414">
    <property type="entry name" value="Tricorn_PDZ"/>
</dbReference>
<evidence type="ECO:0000256" key="2">
    <source>
        <dbReference type="ARBA" id="ARBA00008524"/>
    </source>
</evidence>
<dbReference type="Gene3D" id="3.90.226.10">
    <property type="entry name" value="2-enoyl-CoA Hydratase, Chain A, domain 1"/>
    <property type="match status" value="1"/>
</dbReference>
<feature type="non-terminal residue" evidence="10">
    <location>
        <position position="1"/>
    </location>
</feature>
<dbReference type="GO" id="GO:0008236">
    <property type="term" value="F:serine-type peptidase activity"/>
    <property type="evidence" value="ECO:0007669"/>
    <property type="project" value="UniProtKB-KW"/>
</dbReference>
<dbReference type="GO" id="GO:0005737">
    <property type="term" value="C:cytoplasm"/>
    <property type="evidence" value="ECO:0007669"/>
    <property type="project" value="UniProtKB-SubCell"/>
</dbReference>
<dbReference type="GO" id="GO:0006508">
    <property type="term" value="P:proteolysis"/>
    <property type="evidence" value="ECO:0007669"/>
    <property type="project" value="UniProtKB-KW"/>
</dbReference>
<reference evidence="10" key="1">
    <citation type="submission" date="2013-08" db="EMBL/GenBank/DDBJ databases">
        <authorList>
            <person name="Mendez C."/>
            <person name="Richter M."/>
            <person name="Ferrer M."/>
            <person name="Sanchez J."/>
        </authorList>
    </citation>
    <scope>NUCLEOTIDE SEQUENCE</scope>
</reference>
<dbReference type="InterPro" id="IPR036034">
    <property type="entry name" value="PDZ_sf"/>
</dbReference>
<comment type="similarity">
    <text evidence="2">Belongs to the peptidase S41B family.</text>
</comment>
<dbReference type="InterPro" id="IPR029045">
    <property type="entry name" value="ClpP/crotonase-like_dom_sf"/>
</dbReference>
<evidence type="ECO:0000259" key="9">
    <source>
        <dbReference type="Pfam" id="PF14685"/>
    </source>
</evidence>
<evidence type="ECO:0000256" key="5">
    <source>
        <dbReference type="ARBA" id="ARBA00022801"/>
    </source>
</evidence>
<evidence type="ECO:0000256" key="3">
    <source>
        <dbReference type="ARBA" id="ARBA00022490"/>
    </source>
</evidence>
<dbReference type="AlphaFoldDB" id="T0ZMF7"/>
<sequence length="240" mass="26250">NPDLYAPLAQPGLAIRVGDYLLAVDGHPLQATQNIYQAFQGLAHADVILTVGPHPSEEGAHPIVVKTLASEHALRVAGWVDHNIRVVNRLSHGLLGYVYLPNTGAQGFRNFNRYFFSQVNKAGVIIDERFNTGGFLSDYIIQYLKRRPMSLVVTRYGHSYIEPPEANFGPKVMIINRYSGSGGDALPWYFKMDHLGPLGGFPDLGRTGRDRGLSGPHGRRTGDRATLGGGGSPRPLPGRR</sequence>
<proteinExistence type="inferred from homology"/>
<reference evidence="10" key="2">
    <citation type="journal article" date="2014" name="ISME J.">
        <title>Microbial stratification in low pH oxic and suboxic macroscopic growths along an acid mine drainage.</title>
        <authorList>
            <person name="Mendez-Garcia C."/>
            <person name="Mesa V."/>
            <person name="Sprenger R.R."/>
            <person name="Richter M."/>
            <person name="Diez M.S."/>
            <person name="Solano J."/>
            <person name="Bargiela R."/>
            <person name="Golyshina O.V."/>
            <person name="Manteca A."/>
            <person name="Ramos J.L."/>
            <person name="Gallego J.R."/>
            <person name="Llorente I."/>
            <person name="Martins Dos Santos V.A."/>
            <person name="Jensen O.N."/>
            <person name="Pelaez A.I."/>
            <person name="Sanchez J."/>
            <person name="Ferrer M."/>
        </authorList>
    </citation>
    <scope>NUCLEOTIDE SEQUENCE</scope>
</reference>
<dbReference type="Gene3D" id="2.30.42.10">
    <property type="match status" value="1"/>
</dbReference>
<evidence type="ECO:0000259" key="8">
    <source>
        <dbReference type="Pfam" id="PF03572"/>
    </source>
</evidence>
<dbReference type="EMBL" id="AUZX01015096">
    <property type="protein sequence ID" value="EQD29914.1"/>
    <property type="molecule type" value="Genomic_DNA"/>
</dbReference>
<accession>T0ZMF7</accession>
<evidence type="ECO:0000256" key="4">
    <source>
        <dbReference type="ARBA" id="ARBA00022670"/>
    </source>
</evidence>
<protein>
    <submittedName>
        <fullName evidence="10">Peptidase S41</fullName>
    </submittedName>
</protein>
<comment type="caution">
    <text evidence="10">The sequence shown here is derived from an EMBL/GenBank/DDBJ whole genome shotgun (WGS) entry which is preliminary data.</text>
</comment>
<name>T0ZMF7_9ZZZZ</name>
<keyword evidence="6" id="KW-0720">Serine protease</keyword>
<dbReference type="SUPFAM" id="SSF52096">
    <property type="entry name" value="ClpP/crotonase"/>
    <property type="match status" value="1"/>
</dbReference>
<keyword evidence="3" id="KW-0963">Cytoplasm</keyword>
<evidence type="ECO:0000256" key="1">
    <source>
        <dbReference type="ARBA" id="ARBA00004496"/>
    </source>
</evidence>
<comment type="subcellular location">
    <subcellularLocation>
        <location evidence="1">Cytoplasm</location>
    </subcellularLocation>
</comment>
<organism evidence="10">
    <name type="scientific">mine drainage metagenome</name>
    <dbReference type="NCBI Taxonomy" id="410659"/>
    <lineage>
        <taxon>unclassified sequences</taxon>
        <taxon>metagenomes</taxon>
        <taxon>ecological metagenomes</taxon>
    </lineage>
</organism>
<keyword evidence="5" id="KW-0378">Hydrolase</keyword>
<dbReference type="PANTHER" id="PTHR43253">
    <property type="entry name" value="TRICORN PROTEASE HOMOLOG 2-RELATED"/>
    <property type="match status" value="1"/>
</dbReference>
<dbReference type="PANTHER" id="PTHR43253:SF1">
    <property type="entry name" value="TRICORN PROTEASE HOMOLOG 2-RELATED"/>
    <property type="match status" value="1"/>
</dbReference>
<dbReference type="InterPro" id="IPR012393">
    <property type="entry name" value="Tricorn_protease"/>
</dbReference>
<evidence type="ECO:0000313" key="10">
    <source>
        <dbReference type="EMBL" id="EQD29914.1"/>
    </source>
</evidence>
<dbReference type="Pfam" id="PF03572">
    <property type="entry name" value="Peptidase_S41"/>
    <property type="match status" value="1"/>
</dbReference>
<gene>
    <name evidence="10" type="ORF">B1A_20456</name>
</gene>
<dbReference type="SUPFAM" id="SSF50156">
    <property type="entry name" value="PDZ domain-like"/>
    <property type="match status" value="1"/>
</dbReference>
<dbReference type="InterPro" id="IPR005151">
    <property type="entry name" value="Tail-specific_protease"/>
</dbReference>
<feature type="domain" description="Tricorn protease PDZ" evidence="9">
    <location>
        <begin position="2"/>
        <end position="56"/>
    </location>
</feature>
<feature type="non-terminal residue" evidence="10">
    <location>
        <position position="240"/>
    </location>
</feature>
<dbReference type="Pfam" id="PF14685">
    <property type="entry name" value="PDZ_Tricorn"/>
    <property type="match status" value="1"/>
</dbReference>
<dbReference type="CDD" id="cd07562">
    <property type="entry name" value="Peptidase_S41_TRI"/>
    <property type="match status" value="1"/>
</dbReference>
<feature type="domain" description="Tail specific protease" evidence="8">
    <location>
        <begin position="95"/>
        <end position="202"/>
    </location>
</feature>
<evidence type="ECO:0000256" key="6">
    <source>
        <dbReference type="ARBA" id="ARBA00022825"/>
    </source>
</evidence>
<evidence type="ECO:0000256" key="7">
    <source>
        <dbReference type="SAM" id="MobiDB-lite"/>
    </source>
</evidence>